<dbReference type="NCBIfam" id="TIGR00254">
    <property type="entry name" value="GGDEF"/>
    <property type="match status" value="1"/>
</dbReference>
<dbReference type="InterPro" id="IPR052155">
    <property type="entry name" value="Biofilm_reg_signaling"/>
</dbReference>
<dbReference type="PROSITE" id="PS50113">
    <property type="entry name" value="PAC"/>
    <property type="match status" value="1"/>
</dbReference>
<feature type="domain" description="GGDEF" evidence="3">
    <location>
        <begin position="379"/>
        <end position="511"/>
    </location>
</feature>
<dbReference type="PROSITE" id="PS50883">
    <property type="entry name" value="EAL"/>
    <property type="match status" value="1"/>
</dbReference>
<dbReference type="STRING" id="1123029.SAMN02745172_00506"/>
<dbReference type="SUPFAM" id="SSF141868">
    <property type="entry name" value="EAL domain-like"/>
    <property type="match status" value="1"/>
</dbReference>
<dbReference type="OrthoDB" id="9814202at2"/>
<dbReference type="NCBIfam" id="TIGR00229">
    <property type="entry name" value="sensory_box"/>
    <property type="match status" value="1"/>
</dbReference>
<keyword evidence="5" id="KW-1185">Reference proteome</keyword>
<dbReference type="SUPFAM" id="SSF55073">
    <property type="entry name" value="Nucleotide cyclase"/>
    <property type="match status" value="1"/>
</dbReference>
<dbReference type="Gene3D" id="3.20.20.450">
    <property type="entry name" value="EAL domain"/>
    <property type="match status" value="1"/>
</dbReference>
<dbReference type="InterPro" id="IPR043128">
    <property type="entry name" value="Rev_trsase/Diguanyl_cyclase"/>
</dbReference>
<dbReference type="PANTHER" id="PTHR44757">
    <property type="entry name" value="DIGUANYLATE CYCLASE DGCP"/>
    <property type="match status" value="1"/>
</dbReference>
<dbReference type="Pfam" id="PF00563">
    <property type="entry name" value="EAL"/>
    <property type="match status" value="1"/>
</dbReference>
<dbReference type="InterPro" id="IPR000160">
    <property type="entry name" value="GGDEF_dom"/>
</dbReference>
<name>A0A1M7Z8A3_9HYPH</name>
<reference evidence="4 5" key="1">
    <citation type="submission" date="2016-12" db="EMBL/GenBank/DDBJ databases">
        <authorList>
            <person name="Song W.-J."/>
            <person name="Kurnit D.M."/>
        </authorList>
    </citation>
    <scope>NUCLEOTIDE SEQUENCE [LARGE SCALE GENOMIC DNA]</scope>
    <source>
        <strain evidence="4 5">DSM 19599</strain>
    </source>
</reference>
<dbReference type="Gene3D" id="3.30.450.20">
    <property type="entry name" value="PAS domain"/>
    <property type="match status" value="2"/>
</dbReference>
<dbReference type="SMART" id="SM00086">
    <property type="entry name" value="PAC"/>
    <property type="match status" value="1"/>
</dbReference>
<dbReference type="PROSITE" id="PS50887">
    <property type="entry name" value="GGDEF"/>
    <property type="match status" value="1"/>
</dbReference>
<dbReference type="InterPro" id="IPR029787">
    <property type="entry name" value="Nucleotide_cyclase"/>
</dbReference>
<dbReference type="InterPro" id="IPR001633">
    <property type="entry name" value="EAL_dom"/>
</dbReference>
<dbReference type="RefSeq" id="WP_073625593.1">
    <property type="nucleotide sequence ID" value="NZ_FRXO01000001.1"/>
</dbReference>
<evidence type="ECO:0000313" key="5">
    <source>
        <dbReference type="Proteomes" id="UP000186406"/>
    </source>
</evidence>
<dbReference type="AlphaFoldDB" id="A0A1M7Z8A3"/>
<dbReference type="CDD" id="cd01949">
    <property type="entry name" value="GGDEF"/>
    <property type="match status" value="1"/>
</dbReference>
<dbReference type="PANTHER" id="PTHR44757:SF2">
    <property type="entry name" value="BIOFILM ARCHITECTURE MAINTENANCE PROTEIN MBAA"/>
    <property type="match status" value="1"/>
</dbReference>
<dbReference type="SMART" id="SM00267">
    <property type="entry name" value="GGDEF"/>
    <property type="match status" value="1"/>
</dbReference>
<dbReference type="SUPFAM" id="SSF55785">
    <property type="entry name" value="PYP-like sensor domain (PAS domain)"/>
    <property type="match status" value="2"/>
</dbReference>
<dbReference type="InterPro" id="IPR035965">
    <property type="entry name" value="PAS-like_dom_sf"/>
</dbReference>
<evidence type="ECO:0000313" key="4">
    <source>
        <dbReference type="EMBL" id="SHO61032.1"/>
    </source>
</evidence>
<evidence type="ECO:0000259" key="1">
    <source>
        <dbReference type="PROSITE" id="PS50113"/>
    </source>
</evidence>
<protein>
    <submittedName>
        <fullName evidence="4">PAS domain S-box-containing protein/diguanylate cyclase (GGDEF) domain-containing protein</fullName>
    </submittedName>
</protein>
<dbReference type="CDD" id="cd01948">
    <property type="entry name" value="EAL"/>
    <property type="match status" value="1"/>
</dbReference>
<dbReference type="EMBL" id="FRXO01000001">
    <property type="protein sequence ID" value="SHO61032.1"/>
    <property type="molecule type" value="Genomic_DNA"/>
</dbReference>
<dbReference type="InterPro" id="IPR013656">
    <property type="entry name" value="PAS_4"/>
</dbReference>
<dbReference type="InterPro" id="IPR000014">
    <property type="entry name" value="PAS"/>
</dbReference>
<dbReference type="Gene3D" id="3.30.70.270">
    <property type="match status" value="1"/>
</dbReference>
<dbReference type="InterPro" id="IPR001610">
    <property type="entry name" value="PAC"/>
</dbReference>
<feature type="domain" description="EAL" evidence="2">
    <location>
        <begin position="520"/>
        <end position="775"/>
    </location>
</feature>
<dbReference type="Pfam" id="PF08448">
    <property type="entry name" value="PAS_4"/>
    <property type="match status" value="1"/>
</dbReference>
<proteinExistence type="predicted"/>
<gene>
    <name evidence="4" type="ORF">SAMN02745172_00506</name>
</gene>
<dbReference type="Pfam" id="PF00990">
    <property type="entry name" value="GGDEF"/>
    <property type="match status" value="1"/>
</dbReference>
<dbReference type="CDD" id="cd00130">
    <property type="entry name" value="PAS"/>
    <property type="match status" value="1"/>
</dbReference>
<evidence type="ECO:0000259" key="3">
    <source>
        <dbReference type="PROSITE" id="PS50887"/>
    </source>
</evidence>
<evidence type="ECO:0000259" key="2">
    <source>
        <dbReference type="PROSITE" id="PS50883"/>
    </source>
</evidence>
<dbReference type="SMART" id="SM00052">
    <property type="entry name" value="EAL"/>
    <property type="match status" value="1"/>
</dbReference>
<accession>A0A1M7Z8A3</accession>
<sequence>MLSQPVWVLDLASERNVYANAAGLRMWGVASVEALRAREVPAMSAVSRTRLEEVIRRSVSGEATFERWTFYTASEPQTFDILMQAVRLGEGDVGILSIGIPVRSDLSDRRAAEALRYSRDQITFFDSDGRALYRNAAAISTYEADRADLMARFADAAAGDRFLEELRRTGAAQAFVEVTTAAGRRWHGIEAVATLDPETGGTAYVVGEHDVTALKLAEANLRLREQELHQAQTMAQLGSWRLDLSNQTYQLSRTLSAMLKLDPEPIDAAKANELLHPLDRENFSSLLRGIFNGAESAEGSSRVILHDGDVRHLWIRCAPERDASGKLSAIIAVVRDITEDVRARQRIDFLAVHDGLTELRNRAGFSDALDQAMARTGQAGGSLFMIDIDGFKEINDTRGHAVGDTVLVEIGQRLRNAVEPEGIAARLGGDEFALILPYRTDRRELDAFARRLVADLCAPVMVDDVPVLLAASVGISLWPHDASDVGNLQRNADLAHYTVKAEGGGFAFFDRSMRDAADKRRWVIDNLPRAMKSGAIEMHYQPLIRLSDGVRVGFEALVRWRDPVRGLIPPDRFIPIIEECGLMATFGSHILWQVAAQIQRWVAVGREPGKVAVNLGAGQLLGGDLVGDLRAILAETGLDPARLELEVTETVTVGRRTAEIVSTLETLREMGIAVVLDDFGTGHASLTHLRRLPIDRIKIDRSFVANLGVVNADTAVVRAMLDIARTMDLSVVAEGVETEEQLARLIAIECPLAQGYLFGRPLPPEAPDFWRLDDGVAVGAGV</sequence>
<dbReference type="Gene3D" id="2.10.70.100">
    <property type="match status" value="1"/>
</dbReference>
<dbReference type="InterPro" id="IPR035919">
    <property type="entry name" value="EAL_sf"/>
</dbReference>
<dbReference type="Proteomes" id="UP000186406">
    <property type="component" value="Unassembled WGS sequence"/>
</dbReference>
<feature type="domain" description="PAC" evidence="1">
    <location>
        <begin position="297"/>
        <end position="349"/>
    </location>
</feature>
<organism evidence="4 5">
    <name type="scientific">Pseudoxanthobacter soli DSM 19599</name>
    <dbReference type="NCBI Taxonomy" id="1123029"/>
    <lineage>
        <taxon>Bacteria</taxon>
        <taxon>Pseudomonadati</taxon>
        <taxon>Pseudomonadota</taxon>
        <taxon>Alphaproteobacteria</taxon>
        <taxon>Hyphomicrobiales</taxon>
        <taxon>Segnochrobactraceae</taxon>
        <taxon>Pseudoxanthobacter</taxon>
    </lineage>
</organism>
<dbReference type="InterPro" id="IPR000700">
    <property type="entry name" value="PAS-assoc_C"/>
</dbReference>